<dbReference type="EMBL" id="JAUSVU010000024">
    <property type="protein sequence ID" value="MDQ0536259.1"/>
    <property type="molecule type" value="Genomic_DNA"/>
</dbReference>
<proteinExistence type="predicted"/>
<dbReference type="Proteomes" id="UP001244552">
    <property type="component" value="Unassembled WGS sequence"/>
</dbReference>
<dbReference type="RefSeq" id="WP_209988542.1">
    <property type="nucleotide sequence ID" value="NZ_JAGINO010000025.1"/>
</dbReference>
<accession>A0ABU0MRZ1</accession>
<name>A0ABU0MRZ1_9PROT</name>
<evidence type="ECO:0000313" key="1">
    <source>
        <dbReference type="EMBL" id="MDQ0536259.1"/>
    </source>
</evidence>
<gene>
    <name evidence="1" type="ORF">QO018_005153</name>
</gene>
<comment type="caution">
    <text evidence="1">The sequence shown here is derived from an EMBL/GenBank/DDBJ whole genome shotgun (WGS) entry which is preliminary data.</text>
</comment>
<protein>
    <submittedName>
        <fullName evidence="1">Uncharacterized protein</fullName>
    </submittedName>
</protein>
<reference evidence="1 2" key="1">
    <citation type="submission" date="2023-07" db="EMBL/GenBank/DDBJ databases">
        <title>Genomic Encyclopedia of Type Strains, Phase IV (KMG-IV): sequencing the most valuable type-strain genomes for metagenomic binning, comparative biology and taxonomic classification.</title>
        <authorList>
            <person name="Goeker M."/>
        </authorList>
    </citation>
    <scope>NUCLEOTIDE SEQUENCE [LARGE SCALE GENOMIC DNA]</scope>
    <source>
        <strain evidence="1 2">DSM 19922</strain>
    </source>
</reference>
<keyword evidence="2" id="KW-1185">Reference proteome</keyword>
<sequence>MYGVKGYAGAAEVPSVVLKVRAPGPERAIALASEREMAAGLRLEAIEIGGALSIEGVMYEGPWPWLNKKA</sequence>
<evidence type="ECO:0000313" key="2">
    <source>
        <dbReference type="Proteomes" id="UP001244552"/>
    </source>
</evidence>
<organism evidence="1 2">
    <name type="scientific">Azospirillum picis</name>
    <dbReference type="NCBI Taxonomy" id="488438"/>
    <lineage>
        <taxon>Bacteria</taxon>
        <taxon>Pseudomonadati</taxon>
        <taxon>Pseudomonadota</taxon>
        <taxon>Alphaproteobacteria</taxon>
        <taxon>Rhodospirillales</taxon>
        <taxon>Azospirillaceae</taxon>
        <taxon>Azospirillum</taxon>
    </lineage>
</organism>